<dbReference type="CDD" id="cd00077">
    <property type="entry name" value="HDc"/>
    <property type="match status" value="1"/>
</dbReference>
<evidence type="ECO:0000256" key="10">
    <source>
        <dbReference type="ARBA" id="ARBA00022884"/>
    </source>
</evidence>
<dbReference type="InterPro" id="IPR043519">
    <property type="entry name" value="NT_sf"/>
</dbReference>
<dbReference type="Pfam" id="PF12627">
    <property type="entry name" value="PolyA_pol_RNAbd"/>
    <property type="match status" value="1"/>
</dbReference>
<dbReference type="EMBL" id="PYYB01000002">
    <property type="protein sequence ID" value="PTL56359.1"/>
    <property type="molecule type" value="Genomic_DNA"/>
</dbReference>
<keyword evidence="3" id="KW-0820">tRNA-binding</keyword>
<dbReference type="PANTHER" id="PTHR47545">
    <property type="entry name" value="MULTIFUNCTIONAL CCA PROTEIN"/>
    <property type="match status" value="1"/>
</dbReference>
<dbReference type="GO" id="GO:0046872">
    <property type="term" value="F:metal ion binding"/>
    <property type="evidence" value="ECO:0007669"/>
    <property type="project" value="UniProtKB-KW"/>
</dbReference>
<dbReference type="SMART" id="SM00471">
    <property type="entry name" value="HDc"/>
    <property type="match status" value="1"/>
</dbReference>
<evidence type="ECO:0000256" key="7">
    <source>
        <dbReference type="ARBA" id="ARBA00022723"/>
    </source>
</evidence>
<keyword evidence="15" id="KW-1185">Reference proteome</keyword>
<evidence type="ECO:0000313" key="14">
    <source>
        <dbReference type="EMBL" id="PTL56359.1"/>
    </source>
</evidence>
<comment type="caution">
    <text evidence="14">The sequence shown here is derived from an EMBL/GenBank/DDBJ whole genome shotgun (WGS) entry which is preliminary data.</text>
</comment>
<feature type="region of interest" description="Disordered" evidence="12">
    <location>
        <begin position="1"/>
        <end position="122"/>
    </location>
</feature>
<evidence type="ECO:0000256" key="8">
    <source>
        <dbReference type="ARBA" id="ARBA00022741"/>
    </source>
</evidence>
<dbReference type="Pfam" id="PF01966">
    <property type="entry name" value="HD"/>
    <property type="match status" value="1"/>
</dbReference>
<dbReference type="Proteomes" id="UP000240739">
    <property type="component" value="Unassembled WGS sequence"/>
</dbReference>
<evidence type="ECO:0000256" key="2">
    <source>
        <dbReference type="ARBA" id="ARBA00007265"/>
    </source>
</evidence>
<accession>A0A2T4UF08</accession>
<dbReference type="InterPro" id="IPR003607">
    <property type="entry name" value="HD/PDEase_dom"/>
</dbReference>
<dbReference type="InterPro" id="IPR032828">
    <property type="entry name" value="PolyA_RNA-bd"/>
</dbReference>
<feature type="compositionally biased region" description="Basic residues" evidence="12">
    <location>
        <begin position="12"/>
        <end position="34"/>
    </location>
</feature>
<dbReference type="InterPro" id="IPR006675">
    <property type="entry name" value="HDIG_dom"/>
</dbReference>
<comment type="cofactor">
    <cofactor evidence="1">
        <name>Mg(2+)</name>
        <dbReference type="ChEBI" id="CHEBI:18420"/>
    </cofactor>
</comment>
<sequence>MRAGRERGLRAPLRRRAGHRARHRPDRLRGRLAARPHQPGRGPDRRPPLRAGRHREHGQRDRRPGARRGWRHGRRPRDAAGCRRRRADPRGDRRRRARHDQLRGHLRAAAPRDPPHGRRRDVSAALDAARDALRGERAWVVGGAVRDRLLGRPLDDIDLVVDGDVRAAARHLALQAGGPSFPLSDAHGAWRVHGPDRAWQIDLAPLRDGTIEADLALRDFTVNAIAEPLQGGPLLDPHGGAEDLVRRRLRMVGRASFPDDPLRVLRLARFASELDLEPEPPTVAAAREHAPGIERVAAERVFAELRRIVACDRPVEGLALMEDLGLTARVLPELAALHGVEQNVFHDADVHDHTMTVLRRTCELQADPGAVLGEEHGAALTAFLARPLSDELTRGTALRFGALLHDIAKPACQAVRDDGTVLGFPDHDREGARLARAILERLRTSDRLRTHVAALARHHLRLGFLVHHRPVERRRLHAYLVATGPVALDVTLLSVADRLATTGRDAERSIAVHLELARELLPAVRAWEDGDRPAPLVRGDELAAALDLRPGPLLGELLAELAAAGYAGEVTDRDGAVAHARAWLAAREG</sequence>
<dbReference type="Gene3D" id="1.10.3090.10">
    <property type="entry name" value="cca-adding enzyme, domain 2"/>
    <property type="match status" value="1"/>
</dbReference>
<dbReference type="AlphaFoldDB" id="A0A2T4UF08"/>
<keyword evidence="10 11" id="KW-0694">RNA-binding</keyword>
<feature type="domain" description="HD/PDEase" evidence="13">
    <location>
        <begin position="346"/>
        <end position="511"/>
    </location>
</feature>
<feature type="compositionally biased region" description="Basic residues" evidence="12">
    <location>
        <begin position="82"/>
        <end position="98"/>
    </location>
</feature>
<organism evidence="14 15">
    <name type="scientific">Paraconexibacter algicola</name>
    <dbReference type="NCBI Taxonomy" id="2133960"/>
    <lineage>
        <taxon>Bacteria</taxon>
        <taxon>Bacillati</taxon>
        <taxon>Actinomycetota</taxon>
        <taxon>Thermoleophilia</taxon>
        <taxon>Solirubrobacterales</taxon>
        <taxon>Paraconexibacteraceae</taxon>
        <taxon>Paraconexibacter</taxon>
    </lineage>
</organism>
<name>A0A2T4UF08_9ACTN</name>
<dbReference type="CDD" id="cd05398">
    <property type="entry name" value="NT_ClassII-CCAase"/>
    <property type="match status" value="1"/>
</dbReference>
<evidence type="ECO:0000256" key="1">
    <source>
        <dbReference type="ARBA" id="ARBA00001946"/>
    </source>
</evidence>
<dbReference type="SUPFAM" id="SSF81301">
    <property type="entry name" value="Nucleotidyltransferase"/>
    <property type="match status" value="1"/>
</dbReference>
<dbReference type="GO" id="GO:0000049">
    <property type="term" value="F:tRNA binding"/>
    <property type="evidence" value="ECO:0007669"/>
    <property type="project" value="UniProtKB-KW"/>
</dbReference>
<dbReference type="InterPro" id="IPR050124">
    <property type="entry name" value="tRNA_CCA-adding_enzyme"/>
</dbReference>
<dbReference type="SUPFAM" id="SSF81891">
    <property type="entry name" value="Poly A polymerase C-terminal region-like"/>
    <property type="match status" value="1"/>
</dbReference>
<proteinExistence type="inferred from homology"/>
<evidence type="ECO:0000256" key="9">
    <source>
        <dbReference type="ARBA" id="ARBA00022842"/>
    </source>
</evidence>
<evidence type="ECO:0000256" key="5">
    <source>
        <dbReference type="ARBA" id="ARBA00022694"/>
    </source>
</evidence>
<comment type="similarity">
    <text evidence="2 11">Belongs to the tRNA nucleotidyltransferase/poly(A) polymerase family.</text>
</comment>
<evidence type="ECO:0000313" key="15">
    <source>
        <dbReference type="Proteomes" id="UP000240739"/>
    </source>
</evidence>
<keyword evidence="6" id="KW-0548">Nucleotidyltransferase</keyword>
<dbReference type="InterPro" id="IPR006674">
    <property type="entry name" value="HD_domain"/>
</dbReference>
<keyword evidence="4 11" id="KW-0808">Transferase</keyword>
<evidence type="ECO:0000256" key="11">
    <source>
        <dbReference type="RuleBase" id="RU003953"/>
    </source>
</evidence>
<dbReference type="GO" id="GO:0000166">
    <property type="term" value="F:nucleotide binding"/>
    <property type="evidence" value="ECO:0007669"/>
    <property type="project" value="UniProtKB-KW"/>
</dbReference>
<evidence type="ECO:0000256" key="6">
    <source>
        <dbReference type="ARBA" id="ARBA00022695"/>
    </source>
</evidence>
<keyword evidence="5" id="KW-0819">tRNA processing</keyword>
<feature type="compositionally biased region" description="Basic and acidic residues" evidence="12">
    <location>
        <begin position="113"/>
        <end position="122"/>
    </location>
</feature>
<feature type="compositionally biased region" description="Basic residues" evidence="12">
    <location>
        <begin position="65"/>
        <end position="75"/>
    </location>
</feature>
<dbReference type="GO" id="GO:0016779">
    <property type="term" value="F:nucleotidyltransferase activity"/>
    <property type="evidence" value="ECO:0007669"/>
    <property type="project" value="UniProtKB-KW"/>
</dbReference>
<keyword evidence="7" id="KW-0479">Metal-binding</keyword>
<dbReference type="NCBIfam" id="TIGR00277">
    <property type="entry name" value="HDIG"/>
    <property type="match status" value="1"/>
</dbReference>
<evidence type="ECO:0000256" key="4">
    <source>
        <dbReference type="ARBA" id="ARBA00022679"/>
    </source>
</evidence>
<reference evidence="14 15" key="1">
    <citation type="submission" date="2018-03" db="EMBL/GenBank/DDBJ databases">
        <title>Aquarubrobacter algicola gen. nov., sp. nov., a novel actinobacterium isolated from shallow eutrophic lake during the end of cyanobacterial harmful algal blooms.</title>
        <authorList>
            <person name="Chun S.J."/>
        </authorList>
    </citation>
    <scope>NUCLEOTIDE SEQUENCE [LARGE SCALE GENOMIC DNA]</scope>
    <source>
        <strain evidence="14 15">Seoho-28</strain>
    </source>
</reference>
<dbReference type="Pfam" id="PF01743">
    <property type="entry name" value="PolyA_pol"/>
    <property type="match status" value="1"/>
</dbReference>
<dbReference type="PANTHER" id="PTHR47545:SF2">
    <property type="entry name" value="CC-ADDING TRNA NUCLEOTIDYLTRANSFERASE"/>
    <property type="match status" value="1"/>
</dbReference>
<evidence type="ECO:0000256" key="3">
    <source>
        <dbReference type="ARBA" id="ARBA00022555"/>
    </source>
</evidence>
<evidence type="ECO:0000256" key="12">
    <source>
        <dbReference type="SAM" id="MobiDB-lite"/>
    </source>
</evidence>
<evidence type="ECO:0000259" key="13">
    <source>
        <dbReference type="SMART" id="SM00471"/>
    </source>
</evidence>
<dbReference type="Gene3D" id="3.30.460.10">
    <property type="entry name" value="Beta Polymerase, domain 2"/>
    <property type="match status" value="1"/>
</dbReference>
<dbReference type="GO" id="GO:0008033">
    <property type="term" value="P:tRNA processing"/>
    <property type="evidence" value="ECO:0007669"/>
    <property type="project" value="UniProtKB-KW"/>
</dbReference>
<keyword evidence="9" id="KW-0460">Magnesium</keyword>
<keyword evidence="8" id="KW-0547">Nucleotide-binding</keyword>
<protein>
    <recommendedName>
        <fullName evidence="13">HD/PDEase domain-containing protein</fullName>
    </recommendedName>
</protein>
<gene>
    <name evidence="14" type="ORF">C7Y72_15440</name>
</gene>
<dbReference type="InterPro" id="IPR002646">
    <property type="entry name" value="PolA_pol_head_dom"/>
</dbReference>